<dbReference type="AlphaFoldDB" id="A0A1L9C5I3"/>
<dbReference type="PROSITE" id="PS50966">
    <property type="entry name" value="ZF_SWIM"/>
    <property type="match status" value="1"/>
</dbReference>
<reference evidence="3 6" key="1">
    <citation type="submission" date="2014-12" db="EMBL/GenBank/DDBJ databases">
        <title>The genome sequence of Methanohalophilus portucalensis strain FDF1.</title>
        <authorList>
            <person name="Lai M.-C."/>
            <person name="Lai S.-J."/>
        </authorList>
    </citation>
    <scope>NUCLEOTIDE SEQUENCE [LARGE SCALE GENOMIC DNA]</scope>
    <source>
        <strain evidence="3 6">FDF-1</strain>
    </source>
</reference>
<dbReference type="PANTHER" id="PTHR34631">
    <property type="match status" value="1"/>
</dbReference>
<dbReference type="EMBL" id="JWTK01000002">
    <property type="protein sequence ID" value="OJH49754.1"/>
    <property type="molecule type" value="Genomic_DNA"/>
</dbReference>
<dbReference type="STRING" id="523843.SAMN06264941_0802"/>
<dbReference type="InterPro" id="IPR053172">
    <property type="entry name" value="Tn903_transposase"/>
</dbReference>
<gene>
    <name evidence="4" type="ORF">EFE41_02245</name>
    <name evidence="3" type="ORF">MPF_0542</name>
    <name evidence="5" type="ORF">SAMN06264941_0802</name>
</gene>
<dbReference type="GO" id="GO:0008270">
    <property type="term" value="F:zinc ion binding"/>
    <property type="evidence" value="ECO:0007669"/>
    <property type="project" value="UniProtKB-KW"/>
</dbReference>
<evidence type="ECO:0000313" key="6">
    <source>
        <dbReference type="Proteomes" id="UP000185713"/>
    </source>
</evidence>
<evidence type="ECO:0000313" key="7">
    <source>
        <dbReference type="Proteomes" id="UP000193969"/>
    </source>
</evidence>
<keyword evidence="1" id="KW-0479">Metal-binding</keyword>
<dbReference type="Proteomes" id="UP000278252">
    <property type="component" value="Unassembled WGS sequence"/>
</dbReference>
<evidence type="ECO:0000313" key="4">
    <source>
        <dbReference type="EMBL" id="RNI13419.1"/>
    </source>
</evidence>
<dbReference type="EMBL" id="FXBN01000001">
    <property type="protein sequence ID" value="SMH34081.1"/>
    <property type="molecule type" value="Genomic_DNA"/>
</dbReference>
<evidence type="ECO:0000313" key="8">
    <source>
        <dbReference type="Proteomes" id="UP000278252"/>
    </source>
</evidence>
<evidence type="ECO:0000256" key="1">
    <source>
        <dbReference type="PROSITE-ProRule" id="PRU00325"/>
    </source>
</evidence>
<dbReference type="InterPro" id="IPR002559">
    <property type="entry name" value="Transposase_11"/>
</dbReference>
<dbReference type="RefSeq" id="WP_072358795.1">
    <property type="nucleotide sequence ID" value="NZ_FXBN01000001.1"/>
</dbReference>
<dbReference type="InterPro" id="IPR007527">
    <property type="entry name" value="Znf_SWIM"/>
</dbReference>
<evidence type="ECO:0000259" key="2">
    <source>
        <dbReference type="PROSITE" id="PS50966"/>
    </source>
</evidence>
<dbReference type="PANTHER" id="PTHR34631:SF3">
    <property type="entry name" value="ISSOD12 TRANSPOSASE TNPA_ISSOD12"/>
    <property type="match status" value="1"/>
</dbReference>
<keyword evidence="7" id="KW-1185">Reference proteome</keyword>
<organism evidence="3 6">
    <name type="scientific">Methanohalophilus portucalensis FDF-1</name>
    <dbReference type="NCBI Taxonomy" id="523843"/>
    <lineage>
        <taxon>Archaea</taxon>
        <taxon>Methanobacteriati</taxon>
        <taxon>Methanobacteriota</taxon>
        <taxon>Stenosarchaea group</taxon>
        <taxon>Methanomicrobia</taxon>
        <taxon>Methanosarcinales</taxon>
        <taxon>Methanosarcinaceae</taxon>
        <taxon>Methanohalophilus</taxon>
    </lineage>
</organism>
<accession>A0A1L9C5I3</accession>
<dbReference type="GO" id="GO:0003677">
    <property type="term" value="F:DNA binding"/>
    <property type="evidence" value="ECO:0007669"/>
    <property type="project" value="InterPro"/>
</dbReference>
<dbReference type="GO" id="GO:0006313">
    <property type="term" value="P:DNA transposition"/>
    <property type="evidence" value="ECO:0007669"/>
    <property type="project" value="InterPro"/>
</dbReference>
<evidence type="ECO:0000313" key="3">
    <source>
        <dbReference type="EMBL" id="OJH49754.1"/>
    </source>
</evidence>
<keyword evidence="1" id="KW-0863">Zinc-finger</keyword>
<evidence type="ECO:0000313" key="5">
    <source>
        <dbReference type="EMBL" id="SMH34081.1"/>
    </source>
</evidence>
<reference evidence="4 8" key="4">
    <citation type="submission" date="2018-10" db="EMBL/GenBank/DDBJ databases">
        <title>Cultivation of a novel Methanohalophilus strain from Kebrit Deep of the Red Sea and a genomic comparison of members of the genus Methanohalophilus.</title>
        <authorList>
            <person name="Guan Y."/>
            <person name="Ngugi D.K."/>
            <person name="Stingl U."/>
        </authorList>
    </citation>
    <scope>NUCLEOTIDE SEQUENCE [LARGE SCALE GENOMIC DNA]</scope>
    <source>
        <strain evidence="4 8">DSM 7471</strain>
    </source>
</reference>
<name>A0A1L9C5I3_9EURY</name>
<dbReference type="GO" id="GO:0004803">
    <property type="term" value="F:transposase activity"/>
    <property type="evidence" value="ECO:0007669"/>
    <property type="project" value="InterPro"/>
</dbReference>
<keyword evidence="1" id="KW-0862">Zinc</keyword>
<dbReference type="EMBL" id="RJJH01000001">
    <property type="protein sequence ID" value="RNI13419.1"/>
    <property type="molecule type" value="Genomic_DNA"/>
</dbReference>
<reference evidence="7" key="3">
    <citation type="submission" date="2017-04" db="EMBL/GenBank/DDBJ databases">
        <authorList>
            <person name="Varghese N."/>
            <person name="Submissions S."/>
        </authorList>
    </citation>
    <scope>NUCLEOTIDE SEQUENCE [LARGE SCALE GENOMIC DNA]</scope>
    <source>
        <strain evidence="7">FDF-1</strain>
    </source>
</reference>
<feature type="domain" description="SWIM-type" evidence="2">
    <location>
        <begin position="106"/>
        <end position="141"/>
    </location>
</feature>
<dbReference type="Pfam" id="PF01609">
    <property type="entry name" value="DDE_Tnp_1"/>
    <property type="match status" value="1"/>
</dbReference>
<dbReference type="Pfam" id="PF04434">
    <property type="entry name" value="SWIM"/>
    <property type="match status" value="1"/>
</dbReference>
<reference evidence="5" key="2">
    <citation type="submission" date="2017-04" db="EMBL/GenBank/DDBJ databases">
        <authorList>
            <person name="Afonso C.L."/>
            <person name="Miller P.J."/>
            <person name="Scott M.A."/>
            <person name="Spackman E."/>
            <person name="Goraichik I."/>
            <person name="Dimitrov K.M."/>
            <person name="Suarez D.L."/>
            <person name="Swayne D.E."/>
        </authorList>
    </citation>
    <scope>NUCLEOTIDE SEQUENCE [LARGE SCALE GENOMIC DNA]</scope>
    <source>
        <strain evidence="5">FDF-1</strain>
    </source>
</reference>
<protein>
    <submittedName>
        <fullName evidence="3 5">Transposase</fullName>
    </submittedName>
</protein>
<dbReference type="Proteomes" id="UP000185713">
    <property type="component" value="Unassembled WGS sequence"/>
</dbReference>
<sequence length="503" mass="58214">MIDKDKSKNRVTKNENDIVIDPLESMKSNLGNIVEECIECYIEPGSQYTSELIEKHERFDGKQKNTSIQRSIDQRRKIKGLLIAKKKNVSKSNSDWIVKGSHGAKHLVTVNSEGEYLCDCEDFRHRHYICKHIHAVNAIESGLTLPSVHVLENRLKELRPHIKKCTQNWSAYNKAQKKEEELLYVILNKICSMIIEYPEAKRGRPTVPIKDAIFAMVCKVYSMKSGRRAAHNINLAYEKEYISRQVPPTTISDYMRMSDITPILTGLIELVSTPFIDIERVFAMDSSGFSTSTYESWYNFKYGMESKKHKWLKAHINVGVKTNIITAVKITNKDEPDQNKFEHLFKATLKNFQIDEQLADGAYCNREIFKLIDDSGAKPFIPFSDNSSSKPRGVWIWKEMYDLFQENKLEYLKHYDKRNNVETTFHMLKTKFNGTLKSRSENGQVNEILCKILCHNISVLIHEIYQLNVSVDNLFQAKKQNMPLMHVVHNNGIHVNYSCAQSY</sequence>
<dbReference type="OrthoDB" id="142306at2157"/>
<proteinExistence type="predicted"/>
<dbReference type="Proteomes" id="UP000193969">
    <property type="component" value="Unassembled WGS sequence"/>
</dbReference>